<evidence type="ECO:0000313" key="3">
    <source>
        <dbReference type="Proteomes" id="UP000004184"/>
    </source>
</evidence>
<dbReference type="STRING" id="591159.SSQG_00035"/>
<dbReference type="EMBL" id="GG657757">
    <property type="protein sequence ID" value="EFL29517.1"/>
    <property type="molecule type" value="Genomic_DNA"/>
</dbReference>
<dbReference type="AlphaFoldDB" id="D9X1U5"/>
<keyword evidence="3" id="KW-1185">Reference proteome</keyword>
<protein>
    <submittedName>
        <fullName evidence="2">Predicted protein</fullName>
    </submittedName>
</protein>
<evidence type="ECO:0000259" key="1">
    <source>
        <dbReference type="Pfam" id="PF04738"/>
    </source>
</evidence>
<dbReference type="Pfam" id="PF04738">
    <property type="entry name" value="Lant_dehydr_N"/>
    <property type="match status" value="1"/>
</dbReference>
<reference evidence="3" key="1">
    <citation type="submission" date="2009-02" db="EMBL/GenBank/DDBJ databases">
        <title>Annotation of Streptomyces viridochromogenes strain DSM 40736.</title>
        <authorList>
            <consortium name="The Broad Institute Genome Sequencing Platform"/>
            <consortium name="Broad Institute Microbial Sequencing Center"/>
            <person name="Fischbach M."/>
            <person name="Godfrey P."/>
            <person name="Ward D."/>
            <person name="Young S."/>
            <person name="Zeng Q."/>
            <person name="Koehrsen M."/>
            <person name="Alvarado L."/>
            <person name="Berlin A.M."/>
            <person name="Bochicchio J."/>
            <person name="Borenstein D."/>
            <person name="Chapman S.B."/>
            <person name="Chen Z."/>
            <person name="Engels R."/>
            <person name="Freedman E."/>
            <person name="Gellesch M."/>
            <person name="Goldberg J."/>
            <person name="Griggs A."/>
            <person name="Gujja S."/>
            <person name="Heilman E.R."/>
            <person name="Heiman D.I."/>
            <person name="Hepburn T.A."/>
            <person name="Howarth C."/>
            <person name="Jen D."/>
            <person name="Larson L."/>
            <person name="Lewis B."/>
            <person name="Mehta T."/>
            <person name="Park D."/>
            <person name="Pearson M."/>
            <person name="Richards J."/>
            <person name="Roberts A."/>
            <person name="Saif S."/>
            <person name="Shea T.D."/>
            <person name="Shenoy N."/>
            <person name="Sisk P."/>
            <person name="Stolte C."/>
            <person name="Sykes S.N."/>
            <person name="Thomson T."/>
            <person name="Walk T."/>
            <person name="White J."/>
            <person name="Yandava C."/>
            <person name="Straight P."/>
            <person name="Clardy J."/>
            <person name="Hung D."/>
            <person name="Kolter R."/>
            <person name="Mekalanos J."/>
            <person name="Walker S."/>
            <person name="Walsh C.T."/>
            <person name="Wieland-Brown L.C."/>
            <person name="Haas B."/>
            <person name="Nusbaum C."/>
            <person name="Birren B."/>
        </authorList>
    </citation>
    <scope>NUCLEOTIDE SEQUENCE [LARGE SCALE GENOMIC DNA]</scope>
    <source>
        <strain evidence="3">DSM 40736 / JCM 4977 / BCRC 1201 / Tue 494</strain>
    </source>
</reference>
<dbReference type="HOGENOM" id="CLU_1814797_0_0_11"/>
<sequence length="142" mass="15596">MWAEETFVTPLCAASPGLTWYVERILRGDDVQPKRIRKVTNSVAAYLLRATGRSTPFGLFAGVALAGVGPTAATLGTAHQPVARPDTLWVDHVRRDLQVRADVLLRQSLHHTGVVRRENRLCPPSVLHGDSPHTVTTEERSV</sequence>
<accession>D9X1U5</accession>
<proteinExistence type="predicted"/>
<dbReference type="InterPro" id="IPR006827">
    <property type="entry name" value="Lant_deHydtase_N"/>
</dbReference>
<dbReference type="Proteomes" id="UP000004184">
    <property type="component" value="Unassembled WGS sequence"/>
</dbReference>
<organism evidence="2 3">
    <name type="scientific">Streptomyces viridochromogenes (strain DSM 40736 / JCM 4977 / BCRC 1201 / Tue 494)</name>
    <dbReference type="NCBI Taxonomy" id="591159"/>
    <lineage>
        <taxon>Bacteria</taxon>
        <taxon>Bacillati</taxon>
        <taxon>Actinomycetota</taxon>
        <taxon>Actinomycetes</taxon>
        <taxon>Kitasatosporales</taxon>
        <taxon>Streptomycetaceae</taxon>
        <taxon>Streptomyces</taxon>
    </lineage>
</organism>
<evidence type="ECO:0000313" key="2">
    <source>
        <dbReference type="EMBL" id="EFL29517.1"/>
    </source>
</evidence>
<feature type="domain" description="Lantibiotic dehydratase N-terminal" evidence="1">
    <location>
        <begin position="6"/>
        <end position="121"/>
    </location>
</feature>
<name>D9X1U5_STRVT</name>
<gene>
    <name evidence="2" type="ORF">SSQG_00035</name>
</gene>